<accession>A0ABS4BMM0</accession>
<comment type="caution">
    <text evidence="1">The sequence shown here is derived from an EMBL/GenBank/DDBJ whole genome shotgun (WGS) entry which is preliminary data.</text>
</comment>
<organism evidence="1 2">
    <name type="scientific">Jiella mangrovi</name>
    <dbReference type="NCBI Taxonomy" id="2821407"/>
    <lineage>
        <taxon>Bacteria</taxon>
        <taxon>Pseudomonadati</taxon>
        <taxon>Pseudomonadota</taxon>
        <taxon>Alphaproteobacteria</taxon>
        <taxon>Hyphomicrobiales</taxon>
        <taxon>Aurantimonadaceae</taxon>
        <taxon>Jiella</taxon>
    </lineage>
</organism>
<evidence type="ECO:0000313" key="2">
    <source>
        <dbReference type="Proteomes" id="UP000678276"/>
    </source>
</evidence>
<protein>
    <submittedName>
        <fullName evidence="1">Uncharacterized protein</fullName>
    </submittedName>
</protein>
<sequence>METQDPHELVLKDVDDQIDWVLENQRMSAWLRQSLRSARDRDPVDILNDLYLLSYLLKRRADAQIAKSLSLQGAAMRRHKAG</sequence>
<evidence type="ECO:0000313" key="1">
    <source>
        <dbReference type="EMBL" id="MBP0617896.1"/>
    </source>
</evidence>
<reference evidence="1 2" key="1">
    <citation type="submission" date="2021-04" db="EMBL/GenBank/DDBJ databases">
        <title>Whole genome sequence of Jiella sp. KSK16Y-1.</title>
        <authorList>
            <person name="Tuo L."/>
        </authorList>
    </citation>
    <scope>NUCLEOTIDE SEQUENCE [LARGE SCALE GENOMIC DNA]</scope>
    <source>
        <strain evidence="1 2">KSK16Y-1</strain>
    </source>
</reference>
<dbReference type="EMBL" id="JAGJCF010000022">
    <property type="protein sequence ID" value="MBP0617896.1"/>
    <property type="molecule type" value="Genomic_DNA"/>
</dbReference>
<dbReference type="Proteomes" id="UP000678276">
    <property type="component" value="Unassembled WGS sequence"/>
</dbReference>
<dbReference type="RefSeq" id="WP_209597120.1">
    <property type="nucleotide sequence ID" value="NZ_JAGJCF010000022.1"/>
</dbReference>
<gene>
    <name evidence="1" type="ORF">J6595_20145</name>
</gene>
<proteinExistence type="predicted"/>
<keyword evidence="2" id="KW-1185">Reference proteome</keyword>
<name>A0ABS4BMM0_9HYPH</name>